<evidence type="ECO:0000256" key="4">
    <source>
        <dbReference type="ARBA" id="ARBA00022989"/>
    </source>
</evidence>
<organism evidence="7 8">
    <name type="scientific">Ensete ventricosum</name>
    <name type="common">Abyssinian banana</name>
    <name type="synonym">Musa ensete</name>
    <dbReference type="NCBI Taxonomy" id="4639"/>
    <lineage>
        <taxon>Eukaryota</taxon>
        <taxon>Viridiplantae</taxon>
        <taxon>Streptophyta</taxon>
        <taxon>Embryophyta</taxon>
        <taxon>Tracheophyta</taxon>
        <taxon>Spermatophyta</taxon>
        <taxon>Magnoliopsida</taxon>
        <taxon>Liliopsida</taxon>
        <taxon>Zingiberales</taxon>
        <taxon>Musaceae</taxon>
        <taxon>Ensete</taxon>
    </lineage>
</organism>
<evidence type="ECO:0000256" key="5">
    <source>
        <dbReference type="ARBA" id="ARBA00023136"/>
    </source>
</evidence>
<feature type="transmembrane region" description="Helical" evidence="6">
    <location>
        <begin position="239"/>
        <end position="264"/>
    </location>
</feature>
<dbReference type="GO" id="GO:0015297">
    <property type="term" value="F:antiporter activity"/>
    <property type="evidence" value="ECO:0007669"/>
    <property type="project" value="InterPro"/>
</dbReference>
<evidence type="ECO:0000256" key="6">
    <source>
        <dbReference type="SAM" id="Phobius"/>
    </source>
</evidence>
<comment type="caution">
    <text evidence="7">The sequence shown here is derived from an EMBL/GenBank/DDBJ whole genome shotgun (WGS) entry which is preliminary data.</text>
</comment>
<accession>A0A426XPS4</accession>
<dbReference type="Proteomes" id="UP000287651">
    <property type="component" value="Unassembled WGS sequence"/>
</dbReference>
<evidence type="ECO:0000313" key="7">
    <source>
        <dbReference type="EMBL" id="RRT41474.1"/>
    </source>
</evidence>
<keyword evidence="4 6" id="KW-1133">Transmembrane helix</keyword>
<dbReference type="GO" id="GO:1990961">
    <property type="term" value="P:xenobiotic detoxification by transmembrane export across the plasma membrane"/>
    <property type="evidence" value="ECO:0007669"/>
    <property type="project" value="InterPro"/>
</dbReference>
<gene>
    <name evidence="7" type="ORF">B296_00042001</name>
</gene>
<evidence type="ECO:0000313" key="8">
    <source>
        <dbReference type="Proteomes" id="UP000287651"/>
    </source>
</evidence>
<dbReference type="GO" id="GO:0042910">
    <property type="term" value="F:xenobiotic transmembrane transporter activity"/>
    <property type="evidence" value="ECO:0007669"/>
    <property type="project" value="InterPro"/>
</dbReference>
<comment type="similarity">
    <text evidence="2">Belongs to the multi antimicrobial extrusion (MATE) (TC 2.A.66.1) family.</text>
</comment>
<evidence type="ECO:0000256" key="2">
    <source>
        <dbReference type="ARBA" id="ARBA00010199"/>
    </source>
</evidence>
<feature type="transmembrane region" description="Helical" evidence="6">
    <location>
        <begin position="66"/>
        <end position="86"/>
    </location>
</feature>
<sequence length="408" mass="44761">MASSSPLLQAHGGGEKGGAWWRRLIDVEEAKAQLLFAFPMILTNVSYYAITLISVMFAGHLGDVELAGATLGNSWGTVTGLALMLYRMLGIYLQSTVLISTFFSIFVSILWCYSESILIWLHQEPQVARLAAVYLKYLIPGLFAYGSLQCMLRFLQTQTVVVPLVVCSVVPLAIHVALTYVTVHVLGLGFKGTALSGSISLWISFVMLALYVRYSDKFRYTWEGFSAEAFHHVLPCMKLAVPSAVMVCFEYWAFEVLVLLAGLLPNSELSTSLVAMCTRVSNEIGAGNIDKAKNAVAVTMKLAVFLGITIVLVLAFGHDLWARSFSRSHDIIRAFAYMTPLLTVSIVLDSAQGVLSGVSRGCGWQHLTAWTNLVAFYVIGMPLALLFSFKLGFQYKVSISGHEFSLTD</sequence>
<dbReference type="PANTHER" id="PTHR11206">
    <property type="entry name" value="MULTIDRUG RESISTANCE PROTEIN"/>
    <property type="match status" value="1"/>
</dbReference>
<feature type="transmembrane region" description="Helical" evidence="6">
    <location>
        <begin position="98"/>
        <end position="121"/>
    </location>
</feature>
<feature type="transmembrane region" description="Helical" evidence="6">
    <location>
        <begin position="34"/>
        <end position="60"/>
    </location>
</feature>
<proteinExistence type="inferred from homology"/>
<dbReference type="Pfam" id="PF01554">
    <property type="entry name" value="MatE"/>
    <property type="match status" value="3"/>
</dbReference>
<evidence type="ECO:0008006" key="9">
    <source>
        <dbReference type="Google" id="ProtNLM"/>
    </source>
</evidence>
<keyword evidence="5 6" id="KW-0472">Membrane</keyword>
<dbReference type="AlphaFoldDB" id="A0A426XPS4"/>
<dbReference type="CDD" id="cd13132">
    <property type="entry name" value="MATE_eukaryotic"/>
    <property type="match status" value="1"/>
</dbReference>
<feature type="transmembrane region" description="Helical" evidence="6">
    <location>
        <begin position="193"/>
        <end position="212"/>
    </location>
</feature>
<dbReference type="EMBL" id="AMZH03018541">
    <property type="protein sequence ID" value="RRT41474.1"/>
    <property type="molecule type" value="Genomic_DNA"/>
</dbReference>
<feature type="transmembrane region" description="Helical" evidence="6">
    <location>
        <begin position="367"/>
        <end position="389"/>
    </location>
</feature>
<keyword evidence="3 6" id="KW-0812">Transmembrane</keyword>
<dbReference type="InterPro" id="IPR002528">
    <property type="entry name" value="MATE_fam"/>
</dbReference>
<dbReference type="GO" id="GO:0016020">
    <property type="term" value="C:membrane"/>
    <property type="evidence" value="ECO:0007669"/>
    <property type="project" value="UniProtKB-SubCell"/>
</dbReference>
<reference evidence="7 8" key="1">
    <citation type="journal article" date="2014" name="Agronomy (Basel)">
        <title>A Draft Genome Sequence for Ensete ventricosum, the Drought-Tolerant Tree Against Hunger.</title>
        <authorList>
            <person name="Harrison J."/>
            <person name="Moore K.A."/>
            <person name="Paszkiewicz K."/>
            <person name="Jones T."/>
            <person name="Grant M."/>
            <person name="Ambacheew D."/>
            <person name="Muzemil S."/>
            <person name="Studholme D.J."/>
        </authorList>
    </citation>
    <scope>NUCLEOTIDE SEQUENCE [LARGE SCALE GENOMIC DNA]</scope>
</reference>
<feature type="transmembrane region" description="Helical" evidence="6">
    <location>
        <begin position="302"/>
        <end position="322"/>
    </location>
</feature>
<name>A0A426XPS4_ENSVE</name>
<dbReference type="InterPro" id="IPR045069">
    <property type="entry name" value="MATE_euk"/>
</dbReference>
<comment type="subcellular location">
    <subcellularLocation>
        <location evidence="1">Membrane</location>
        <topology evidence="1">Multi-pass membrane protein</topology>
    </subcellularLocation>
</comment>
<protein>
    <recommendedName>
        <fullName evidence="9">Protein DETOXIFICATION</fullName>
    </recommendedName>
</protein>
<feature type="transmembrane region" description="Helical" evidence="6">
    <location>
        <begin position="160"/>
        <end position="181"/>
    </location>
</feature>
<feature type="transmembrane region" description="Helical" evidence="6">
    <location>
        <begin position="334"/>
        <end position="355"/>
    </location>
</feature>
<feature type="transmembrane region" description="Helical" evidence="6">
    <location>
        <begin position="127"/>
        <end position="148"/>
    </location>
</feature>
<evidence type="ECO:0000256" key="1">
    <source>
        <dbReference type="ARBA" id="ARBA00004141"/>
    </source>
</evidence>
<evidence type="ECO:0000256" key="3">
    <source>
        <dbReference type="ARBA" id="ARBA00022692"/>
    </source>
</evidence>